<evidence type="ECO:0000313" key="2">
    <source>
        <dbReference type="Proteomes" id="UP001163603"/>
    </source>
</evidence>
<evidence type="ECO:0000313" key="1">
    <source>
        <dbReference type="EMBL" id="KAJ0037823.1"/>
    </source>
</evidence>
<sequence length="370" mass="41785">MEANYKETNSISASLKSCPMNGGEGPYSYANNSSLYQKRGLDIAKTFLYEEITKKLDVKLLCSSSNSFNIADLGCSVGPNTFLTIQNIIEAIKFNFQSQNLNRNTIEFQVFFNDHTLNDFNTLFKSLPSDRNYFAAGVPGTFHGSLFPKASLHFVHSSYSIQWLSKAPDEVQDQGSLAWNKGRILQDGSEDVEKAYASQFADDMVSFLRARTMEIVPGGFMALLLPCIPHGANPSNCSSIANLELMGSCLMDLAKRGLVEEAKVDSFNLPFYFATKQEMELLIQRNGCFKIERMEQMERPMGDITRPTVEKFALLMRAGFEGIIKQHFGSHEFIEELFNHYTDKLIDHGLFLDSSYMPMLDLFVFLNRIK</sequence>
<organism evidence="1 2">
    <name type="scientific">Pistacia integerrima</name>
    <dbReference type="NCBI Taxonomy" id="434235"/>
    <lineage>
        <taxon>Eukaryota</taxon>
        <taxon>Viridiplantae</taxon>
        <taxon>Streptophyta</taxon>
        <taxon>Embryophyta</taxon>
        <taxon>Tracheophyta</taxon>
        <taxon>Spermatophyta</taxon>
        <taxon>Magnoliopsida</taxon>
        <taxon>eudicotyledons</taxon>
        <taxon>Gunneridae</taxon>
        <taxon>Pentapetalae</taxon>
        <taxon>rosids</taxon>
        <taxon>malvids</taxon>
        <taxon>Sapindales</taxon>
        <taxon>Anacardiaceae</taxon>
        <taxon>Pistacia</taxon>
    </lineage>
</organism>
<comment type="caution">
    <text evidence="1">The sequence shown here is derived from an EMBL/GenBank/DDBJ whole genome shotgun (WGS) entry which is preliminary data.</text>
</comment>
<protein>
    <submittedName>
        <fullName evidence="1">Uncharacterized protein</fullName>
    </submittedName>
</protein>
<dbReference type="EMBL" id="CM047741">
    <property type="protein sequence ID" value="KAJ0037823.1"/>
    <property type="molecule type" value="Genomic_DNA"/>
</dbReference>
<gene>
    <name evidence="1" type="ORF">Pint_22195</name>
</gene>
<accession>A0ACC0YL21</accession>
<dbReference type="Proteomes" id="UP001163603">
    <property type="component" value="Chromosome 6"/>
</dbReference>
<reference evidence="2" key="1">
    <citation type="journal article" date="2023" name="G3 (Bethesda)">
        <title>Genome assembly and association tests identify interacting loci associated with vigor, precocity, and sex in interspecific pistachio rootstocks.</title>
        <authorList>
            <person name="Palmer W."/>
            <person name="Jacygrad E."/>
            <person name="Sagayaradj S."/>
            <person name="Cavanaugh K."/>
            <person name="Han R."/>
            <person name="Bertier L."/>
            <person name="Beede B."/>
            <person name="Kafkas S."/>
            <person name="Golino D."/>
            <person name="Preece J."/>
            <person name="Michelmore R."/>
        </authorList>
    </citation>
    <scope>NUCLEOTIDE SEQUENCE [LARGE SCALE GENOMIC DNA]</scope>
</reference>
<proteinExistence type="predicted"/>
<keyword evidence="2" id="KW-1185">Reference proteome</keyword>
<name>A0ACC0YL21_9ROSI</name>